<comment type="subunit">
    <text evidence="1">Self-associates. Interacts with SigE. Interacts with SpoIIR.</text>
</comment>
<keyword evidence="1" id="KW-1003">Cell membrane</keyword>
<evidence type="ECO:0000256" key="1">
    <source>
        <dbReference type="PIRNR" id="PIRNR018571"/>
    </source>
</evidence>
<dbReference type="OrthoDB" id="2690199at2"/>
<dbReference type="GO" id="GO:0004190">
    <property type="term" value="F:aspartic-type endopeptidase activity"/>
    <property type="evidence" value="ECO:0007669"/>
    <property type="project" value="UniProtKB-KW"/>
</dbReference>
<dbReference type="GO" id="GO:0005886">
    <property type="term" value="C:plasma membrane"/>
    <property type="evidence" value="ECO:0007669"/>
    <property type="project" value="UniProtKB-SubCell"/>
</dbReference>
<keyword evidence="1" id="KW-0378">Hydrolase</keyword>
<keyword evidence="1" id="KW-0645">Protease</keyword>
<feature type="transmembrane region" description="Helical" evidence="3">
    <location>
        <begin position="90"/>
        <end position="109"/>
    </location>
</feature>
<reference evidence="4 5" key="1">
    <citation type="submission" date="2016-10" db="EMBL/GenBank/DDBJ databases">
        <authorList>
            <person name="de Groot N.N."/>
        </authorList>
    </citation>
    <scope>NUCLEOTIDE SEQUENCE [LARGE SCALE GENOMIC DNA]</scope>
    <source>
        <strain evidence="4 5">DSM 45514</strain>
    </source>
</reference>
<comment type="subcellular location">
    <subcellularLocation>
        <location evidence="1">Cell membrane</location>
    </subcellularLocation>
</comment>
<dbReference type="EMBL" id="FMZA01000001">
    <property type="protein sequence ID" value="SDB96818.1"/>
    <property type="molecule type" value="Genomic_DNA"/>
</dbReference>
<dbReference type="GO" id="GO:0030435">
    <property type="term" value="P:sporulation resulting in formation of a cellular spore"/>
    <property type="evidence" value="ECO:0007669"/>
    <property type="project" value="UniProtKB-KW"/>
</dbReference>
<evidence type="ECO:0000256" key="2">
    <source>
        <dbReference type="PIRSR" id="PIRSR018571-1"/>
    </source>
</evidence>
<keyword evidence="1 3" id="KW-0472">Membrane</keyword>
<feature type="transmembrane region" description="Helical" evidence="3">
    <location>
        <begin position="33"/>
        <end position="52"/>
    </location>
</feature>
<dbReference type="NCBIfam" id="TIGR02854">
    <property type="entry name" value="spore_II_GA"/>
    <property type="match status" value="1"/>
</dbReference>
<dbReference type="Proteomes" id="UP000199387">
    <property type="component" value="Unassembled WGS sequence"/>
</dbReference>
<dbReference type="GO" id="GO:0030436">
    <property type="term" value="P:asexual sporulation"/>
    <property type="evidence" value="ECO:0007669"/>
    <property type="project" value="InterPro"/>
</dbReference>
<gene>
    <name evidence="4" type="ORF">SAMN04488112_101188</name>
</gene>
<name>A0A1G6HRQ2_9BACL</name>
<evidence type="ECO:0000256" key="3">
    <source>
        <dbReference type="SAM" id="Phobius"/>
    </source>
</evidence>
<dbReference type="EC" id="3.4.23.-" evidence="1"/>
<keyword evidence="3" id="KW-1133">Transmembrane helix</keyword>
<feature type="transmembrane region" description="Helical" evidence="3">
    <location>
        <begin position="129"/>
        <end position="147"/>
    </location>
</feature>
<evidence type="ECO:0000313" key="5">
    <source>
        <dbReference type="Proteomes" id="UP000199387"/>
    </source>
</evidence>
<organism evidence="4 5">
    <name type="scientific">Melghirimyces thermohalophilus</name>
    <dbReference type="NCBI Taxonomy" id="1236220"/>
    <lineage>
        <taxon>Bacteria</taxon>
        <taxon>Bacillati</taxon>
        <taxon>Bacillota</taxon>
        <taxon>Bacilli</taxon>
        <taxon>Bacillales</taxon>
        <taxon>Thermoactinomycetaceae</taxon>
        <taxon>Melghirimyces</taxon>
    </lineage>
</organism>
<dbReference type="PIRSF" id="PIRSF018571">
    <property type="entry name" value="SpoIIGA"/>
    <property type="match status" value="1"/>
</dbReference>
<dbReference type="RefSeq" id="WP_091565572.1">
    <property type="nucleotide sequence ID" value="NZ_FMZA01000001.1"/>
</dbReference>
<feature type="transmembrane region" description="Helical" evidence="3">
    <location>
        <begin position="6"/>
        <end position="26"/>
    </location>
</feature>
<dbReference type="GO" id="GO:0006508">
    <property type="term" value="P:proteolysis"/>
    <property type="evidence" value="ECO:0007669"/>
    <property type="project" value="UniProtKB-KW"/>
</dbReference>
<sequence>MVVYADMVFALNLCIDFLLLWLTAAIRRQETSIWRLLTAAFLGACFAVVHLLQPLALTYTFLGKMLFSVLMVWVAVGYRGPLAFVRNLGVFYLISFVTGGGMFALHYVFSGDVQASGGMLLTQSYGWGSPVSWVFVLLAFPLVWFYARLSFGSIQERQSVNHHLTRVAIRIGNHKLECVGLMDTGNQLRDPITRTPVMMVELEPLLPYLPPAVGKLAREQSWERLSSELPSDWMTRIRFIPFRGAASDGGMMLALKPEGVDVFQDGTWKEAGKVLIGLDSKRLSSDGTYQAILHPACMPTAG</sequence>
<feature type="transmembrane region" description="Helical" evidence="3">
    <location>
        <begin position="58"/>
        <end position="78"/>
    </location>
</feature>
<proteinExistence type="inferred from homology"/>
<protein>
    <recommendedName>
        <fullName evidence="1">Sporulation sigma-E factor-processing peptidase</fullName>
        <ecNumber evidence="1">3.4.23.-</ecNumber>
    </recommendedName>
    <alternativeName>
        <fullName evidence="1">Membrane-associated aspartic protease</fullName>
    </alternativeName>
    <alternativeName>
        <fullName evidence="1">Stage II sporulation protein GA</fullName>
    </alternativeName>
</protein>
<dbReference type="Pfam" id="PF03419">
    <property type="entry name" value="Peptidase_U4"/>
    <property type="match status" value="1"/>
</dbReference>
<evidence type="ECO:0000313" key="4">
    <source>
        <dbReference type="EMBL" id="SDB96818.1"/>
    </source>
</evidence>
<dbReference type="STRING" id="1236220.SAMN04488112_101188"/>
<keyword evidence="1" id="KW-0064">Aspartyl protease</keyword>
<comment type="similarity">
    <text evidence="1">Belongs to the peptidase U4 family.</text>
</comment>
<comment type="function">
    <text evidence="1">Probable aspartic protease that is responsible for the proteolytic cleavage of the RNA polymerase sigma E factor (SigE/spoIIGB) to yield the active peptide in the mother cell during sporulation. Responds to a signal from the forespore that is triggered by the extracellular signal protein SpoIIR.</text>
</comment>
<keyword evidence="5" id="KW-1185">Reference proteome</keyword>
<dbReference type="InterPro" id="IPR005081">
    <property type="entry name" value="SpoIIGA"/>
</dbReference>
<keyword evidence="1" id="KW-0749">Sporulation</keyword>
<keyword evidence="3" id="KW-0812">Transmembrane</keyword>
<feature type="active site" evidence="2">
    <location>
        <position position="183"/>
    </location>
</feature>
<dbReference type="AlphaFoldDB" id="A0A1G6HRQ2"/>
<accession>A0A1G6HRQ2</accession>